<evidence type="ECO:0000259" key="4">
    <source>
        <dbReference type="PROSITE" id="PS50932"/>
    </source>
</evidence>
<dbReference type="PANTHER" id="PTHR30146">
    <property type="entry name" value="LACI-RELATED TRANSCRIPTIONAL REPRESSOR"/>
    <property type="match status" value="1"/>
</dbReference>
<dbReference type="PANTHER" id="PTHR30146:SF109">
    <property type="entry name" value="HTH-TYPE TRANSCRIPTIONAL REGULATOR GALS"/>
    <property type="match status" value="1"/>
</dbReference>
<evidence type="ECO:0000256" key="2">
    <source>
        <dbReference type="ARBA" id="ARBA00023125"/>
    </source>
</evidence>
<dbReference type="SMART" id="SM00354">
    <property type="entry name" value="HTH_LACI"/>
    <property type="match status" value="1"/>
</dbReference>
<sequence>MSTVRSIAKKAGVSITTVSRVLNNHPRVSNEVRERVLAAANESRYVPSVGRKSTTNIAFMYTGELTLGSPFDAALMRGMALGMEEYSYDLMVLDARRARLPKETFSQMFMRKGIKGVVLRTTQDTLSIGDTIANEGFPCVMVGARSDNPNTSYIYSDSRSSSLEAIEYLIGLGHQRIAICLNVVDDSDHVDRYEAYKTALEINNIDFDPKLVLRAPARRDGGEQLIKRIMTMPQRPTAVFITDPMTTIGALSQARRMNVDIPKDLSVVGFDDSESRYTVFPEVTSVCQDAIKIGRDAFTVLHDRIESSNSEKTINESIHAALTSWFEIHESTCAVTEMNT</sequence>
<reference evidence="5 6" key="1">
    <citation type="submission" date="2019-02" db="EMBL/GenBank/DDBJ databases">
        <title>Deep-cultivation of Planctomycetes and their phenomic and genomic characterization uncovers novel biology.</title>
        <authorList>
            <person name="Wiegand S."/>
            <person name="Jogler M."/>
            <person name="Boedeker C."/>
            <person name="Pinto D."/>
            <person name="Vollmers J."/>
            <person name="Rivas-Marin E."/>
            <person name="Kohn T."/>
            <person name="Peeters S.H."/>
            <person name="Heuer A."/>
            <person name="Rast P."/>
            <person name="Oberbeckmann S."/>
            <person name="Bunk B."/>
            <person name="Jeske O."/>
            <person name="Meyerdierks A."/>
            <person name="Storesund J.E."/>
            <person name="Kallscheuer N."/>
            <person name="Luecker S."/>
            <person name="Lage O.M."/>
            <person name="Pohl T."/>
            <person name="Merkel B.J."/>
            <person name="Hornburger P."/>
            <person name="Mueller R.-W."/>
            <person name="Bruemmer F."/>
            <person name="Labrenz M."/>
            <person name="Spormann A.M."/>
            <person name="Op den Camp H."/>
            <person name="Overmann J."/>
            <person name="Amann R."/>
            <person name="Jetten M.S.M."/>
            <person name="Mascher T."/>
            <person name="Medema M.H."/>
            <person name="Devos D.P."/>
            <person name="Kaster A.-K."/>
            <person name="Ovreas L."/>
            <person name="Rohde M."/>
            <person name="Galperin M.Y."/>
            <person name="Jogler C."/>
        </authorList>
    </citation>
    <scope>NUCLEOTIDE SEQUENCE [LARGE SCALE GENOMIC DNA]</scope>
    <source>
        <strain evidence="5 6">KS4</strain>
    </source>
</reference>
<dbReference type="EMBL" id="CP036425">
    <property type="protein sequence ID" value="QDU33474.1"/>
    <property type="molecule type" value="Genomic_DNA"/>
</dbReference>
<dbReference type="GO" id="GO:0003700">
    <property type="term" value="F:DNA-binding transcription factor activity"/>
    <property type="evidence" value="ECO:0007669"/>
    <property type="project" value="TreeGrafter"/>
</dbReference>
<dbReference type="InterPro" id="IPR046335">
    <property type="entry name" value="LacI/GalR-like_sensor"/>
</dbReference>
<dbReference type="CDD" id="cd06267">
    <property type="entry name" value="PBP1_LacI_sugar_binding-like"/>
    <property type="match status" value="1"/>
</dbReference>
<dbReference type="InterPro" id="IPR000843">
    <property type="entry name" value="HTH_LacI"/>
</dbReference>
<organism evidence="5 6">
    <name type="scientific">Poriferisphaera corsica</name>
    <dbReference type="NCBI Taxonomy" id="2528020"/>
    <lineage>
        <taxon>Bacteria</taxon>
        <taxon>Pseudomonadati</taxon>
        <taxon>Planctomycetota</taxon>
        <taxon>Phycisphaerae</taxon>
        <taxon>Phycisphaerales</taxon>
        <taxon>Phycisphaeraceae</taxon>
        <taxon>Poriferisphaera</taxon>
    </lineage>
</organism>
<dbReference type="Proteomes" id="UP000317369">
    <property type="component" value="Chromosome"/>
</dbReference>
<evidence type="ECO:0000313" key="6">
    <source>
        <dbReference type="Proteomes" id="UP000317369"/>
    </source>
</evidence>
<keyword evidence="3" id="KW-0804">Transcription</keyword>
<dbReference type="Pfam" id="PF00356">
    <property type="entry name" value="LacI"/>
    <property type="match status" value="1"/>
</dbReference>
<accession>A0A517YTC9</accession>
<dbReference type="Pfam" id="PF13377">
    <property type="entry name" value="Peripla_BP_3"/>
    <property type="match status" value="1"/>
</dbReference>
<evidence type="ECO:0000256" key="3">
    <source>
        <dbReference type="ARBA" id="ARBA00023163"/>
    </source>
</evidence>
<protein>
    <submittedName>
        <fullName evidence="5">HTH-type transcriptional repressor CytR</fullName>
    </submittedName>
</protein>
<dbReference type="Gene3D" id="3.40.50.2300">
    <property type="match status" value="2"/>
</dbReference>
<dbReference type="PRINTS" id="PR00036">
    <property type="entry name" value="HTHLACI"/>
</dbReference>
<dbReference type="KEGG" id="pcor:KS4_15220"/>
<dbReference type="InterPro" id="IPR010982">
    <property type="entry name" value="Lambda_DNA-bd_dom_sf"/>
</dbReference>
<dbReference type="PROSITE" id="PS50932">
    <property type="entry name" value="HTH_LACI_2"/>
    <property type="match status" value="1"/>
</dbReference>
<dbReference type="Gene3D" id="1.10.260.40">
    <property type="entry name" value="lambda repressor-like DNA-binding domains"/>
    <property type="match status" value="1"/>
</dbReference>
<proteinExistence type="predicted"/>
<evidence type="ECO:0000256" key="1">
    <source>
        <dbReference type="ARBA" id="ARBA00023015"/>
    </source>
</evidence>
<feature type="domain" description="HTH lacI-type" evidence="4">
    <location>
        <begin position="2"/>
        <end position="56"/>
    </location>
</feature>
<dbReference type="RefSeq" id="WP_200761671.1">
    <property type="nucleotide sequence ID" value="NZ_CP036425.1"/>
</dbReference>
<dbReference type="SUPFAM" id="SSF47413">
    <property type="entry name" value="lambda repressor-like DNA-binding domains"/>
    <property type="match status" value="1"/>
</dbReference>
<dbReference type="InterPro" id="IPR028082">
    <property type="entry name" value="Peripla_BP_I"/>
</dbReference>
<keyword evidence="6" id="KW-1185">Reference proteome</keyword>
<name>A0A517YTC9_9BACT</name>
<evidence type="ECO:0000313" key="5">
    <source>
        <dbReference type="EMBL" id="QDU33474.1"/>
    </source>
</evidence>
<dbReference type="AlphaFoldDB" id="A0A517YTC9"/>
<dbReference type="CDD" id="cd01392">
    <property type="entry name" value="HTH_LacI"/>
    <property type="match status" value="1"/>
</dbReference>
<keyword evidence="2" id="KW-0238">DNA-binding</keyword>
<keyword evidence="1" id="KW-0805">Transcription regulation</keyword>
<gene>
    <name evidence="5" type="primary">cytR_1</name>
    <name evidence="5" type="ORF">KS4_15220</name>
</gene>
<dbReference type="GO" id="GO:0000976">
    <property type="term" value="F:transcription cis-regulatory region binding"/>
    <property type="evidence" value="ECO:0007669"/>
    <property type="project" value="TreeGrafter"/>
</dbReference>
<dbReference type="SUPFAM" id="SSF53822">
    <property type="entry name" value="Periplasmic binding protein-like I"/>
    <property type="match status" value="1"/>
</dbReference>